<reference evidence="1" key="1">
    <citation type="submission" date="2021-10" db="EMBL/GenBank/DDBJ databases">
        <title>Tropical sea cucumber genome reveals ecological adaptation and Cuvierian tubules defense mechanism.</title>
        <authorList>
            <person name="Chen T."/>
        </authorList>
    </citation>
    <scope>NUCLEOTIDE SEQUENCE</scope>
    <source>
        <strain evidence="1">Nanhai2018</strain>
        <tissue evidence="1">Muscle</tissue>
    </source>
</reference>
<dbReference type="EMBL" id="JAIZAY010000018">
    <property type="protein sequence ID" value="KAJ8024501.1"/>
    <property type="molecule type" value="Genomic_DNA"/>
</dbReference>
<organism evidence="1 2">
    <name type="scientific">Holothuria leucospilota</name>
    <name type="common">Black long sea cucumber</name>
    <name type="synonym">Mertensiothuria leucospilota</name>
    <dbReference type="NCBI Taxonomy" id="206669"/>
    <lineage>
        <taxon>Eukaryota</taxon>
        <taxon>Metazoa</taxon>
        <taxon>Echinodermata</taxon>
        <taxon>Eleutherozoa</taxon>
        <taxon>Echinozoa</taxon>
        <taxon>Holothuroidea</taxon>
        <taxon>Aspidochirotacea</taxon>
        <taxon>Aspidochirotida</taxon>
        <taxon>Holothuriidae</taxon>
        <taxon>Holothuria</taxon>
    </lineage>
</organism>
<keyword evidence="2" id="KW-1185">Reference proteome</keyword>
<evidence type="ECO:0000313" key="1">
    <source>
        <dbReference type="EMBL" id="KAJ8024501.1"/>
    </source>
</evidence>
<name>A0A9Q1BE68_HOLLE</name>
<proteinExistence type="predicted"/>
<accession>A0A9Q1BE68</accession>
<gene>
    <name evidence="1" type="ORF">HOLleu_34425</name>
</gene>
<dbReference type="Proteomes" id="UP001152320">
    <property type="component" value="Chromosome 18"/>
</dbReference>
<sequence>MLLWILLKLEHSVPWVVGNLRCAGICGPRSRMGPAMAHFMKFFKMFLLLQIFLYSDDGLS</sequence>
<protein>
    <submittedName>
        <fullName evidence="1">Uncharacterized protein</fullName>
    </submittedName>
</protein>
<evidence type="ECO:0000313" key="2">
    <source>
        <dbReference type="Proteomes" id="UP001152320"/>
    </source>
</evidence>
<dbReference type="AlphaFoldDB" id="A0A9Q1BE68"/>
<comment type="caution">
    <text evidence="1">The sequence shown here is derived from an EMBL/GenBank/DDBJ whole genome shotgun (WGS) entry which is preliminary data.</text>
</comment>